<dbReference type="Proteomes" id="UP001215598">
    <property type="component" value="Unassembled WGS sequence"/>
</dbReference>
<reference evidence="3" key="1">
    <citation type="submission" date="2023-03" db="EMBL/GenBank/DDBJ databases">
        <title>Massive genome expansion in bonnet fungi (Mycena s.s.) driven by repeated elements and novel gene families across ecological guilds.</title>
        <authorList>
            <consortium name="Lawrence Berkeley National Laboratory"/>
            <person name="Harder C.B."/>
            <person name="Miyauchi S."/>
            <person name="Viragh M."/>
            <person name="Kuo A."/>
            <person name="Thoen E."/>
            <person name="Andreopoulos B."/>
            <person name="Lu D."/>
            <person name="Skrede I."/>
            <person name="Drula E."/>
            <person name="Henrissat B."/>
            <person name="Morin E."/>
            <person name="Kohler A."/>
            <person name="Barry K."/>
            <person name="LaButti K."/>
            <person name="Morin E."/>
            <person name="Salamov A."/>
            <person name="Lipzen A."/>
            <person name="Mereny Z."/>
            <person name="Hegedus B."/>
            <person name="Baldrian P."/>
            <person name="Stursova M."/>
            <person name="Weitz H."/>
            <person name="Taylor A."/>
            <person name="Grigoriev I.V."/>
            <person name="Nagy L.G."/>
            <person name="Martin F."/>
            <person name="Kauserud H."/>
        </authorList>
    </citation>
    <scope>NUCLEOTIDE SEQUENCE</scope>
    <source>
        <strain evidence="3">CBHHK182m</strain>
    </source>
</reference>
<dbReference type="AlphaFoldDB" id="A0AAD7JK03"/>
<comment type="caution">
    <text evidence="3">The sequence shown here is derived from an EMBL/GenBank/DDBJ whole genome shotgun (WGS) entry which is preliminary data.</text>
</comment>
<feature type="transmembrane region" description="Helical" evidence="1">
    <location>
        <begin position="69"/>
        <end position="92"/>
    </location>
</feature>
<feature type="transmembrane region" description="Helical" evidence="1">
    <location>
        <begin position="134"/>
        <end position="155"/>
    </location>
</feature>
<proteinExistence type="predicted"/>
<name>A0AAD7JK03_9AGAR</name>
<sequence>MDGMLIFAGLFSASLTAFLIESYKMLVPDSGDTTVLLLSQISGQLAASANGTTFNFVPRPPFTPSPSALICNVLWFISLGLSLSCALVATLLEQWARDFLHKAEIRSAPVIRARVFSYLYYGLKRFGMHTVVEIIPLLLHASLVFFFAGLVAFLVQFNIVIAAVAAAILATVTIVYATLTLLPLFHPDCPYRTPLSGGCWQLQKLLSTVLNRWRPISLGFPSDKAMVDSVFRQAINPSAERDSRDEKALIWTLDSLTDDFELEPFIDAIPDILWRTSQRRWLNDKYIHRLIEDPASDLVSRIQNFEHGCYSDVIPVEVAKRRKISCYKAIWALCSLSTTEKPIQIRMPSRFESMQDPEVSPYYISAQAMQAWAGLCGAKGLLDRTLGHLRAVEQDTAAKRPPDRRTMVQIRSCLDQLHNIPGFILTLPNASAFKDSDNAWDVLSSATKSTIDIITDLPLQTLLGYLADATGSDKIPYQFKATRALLLPPDGTISSPRALQTVQTVLDRVMYHNLERFKETEEYIWLDEVFSTLVSYWDPQEADHTLPWAVVDYLASRGYHTAVSRAIGSISPNAWRRLPETILHGPADTPRQFNTLYPNGRSDSLTARLTGVWTACFSIEDFIFESGHADVSNWKAIISAVSQTAHHQFFTPSVLAMAKTAFLRHLEQEINNLNKEDLALRFTKPVLLAQASSPSVERFIQHETGMRMDLRRRYTEERLATLTEFLQQCSLNRLLMRSAPTMRFVGGFLPQSAIHPDHQLQFATAVKELFTAGDITLLQEFPSLRIWSHYTPTDRSNPGLNSYAWLDDFRAREVLQEALRTYLQKAPPKSILSAHIHKIVTQLVTQLDNLHPSGREQPVAETQTDST</sequence>
<feature type="transmembrane region" description="Helical" evidence="1">
    <location>
        <begin position="162"/>
        <end position="185"/>
    </location>
</feature>
<keyword evidence="1" id="KW-0812">Transmembrane</keyword>
<evidence type="ECO:0000313" key="3">
    <source>
        <dbReference type="EMBL" id="KAJ7766125.1"/>
    </source>
</evidence>
<evidence type="ECO:0000259" key="2">
    <source>
        <dbReference type="Pfam" id="PF20153"/>
    </source>
</evidence>
<keyword evidence="4" id="KW-1185">Reference proteome</keyword>
<evidence type="ECO:0000313" key="4">
    <source>
        <dbReference type="Proteomes" id="UP001215598"/>
    </source>
</evidence>
<accession>A0AAD7JK03</accession>
<protein>
    <recommendedName>
        <fullName evidence="2">DUF6535 domain-containing protein</fullName>
    </recommendedName>
</protein>
<organism evidence="3 4">
    <name type="scientific">Mycena metata</name>
    <dbReference type="NCBI Taxonomy" id="1033252"/>
    <lineage>
        <taxon>Eukaryota</taxon>
        <taxon>Fungi</taxon>
        <taxon>Dikarya</taxon>
        <taxon>Basidiomycota</taxon>
        <taxon>Agaricomycotina</taxon>
        <taxon>Agaricomycetes</taxon>
        <taxon>Agaricomycetidae</taxon>
        <taxon>Agaricales</taxon>
        <taxon>Marasmiineae</taxon>
        <taxon>Mycenaceae</taxon>
        <taxon>Mycena</taxon>
    </lineage>
</organism>
<evidence type="ECO:0000256" key="1">
    <source>
        <dbReference type="SAM" id="Phobius"/>
    </source>
</evidence>
<dbReference type="Pfam" id="PF20153">
    <property type="entry name" value="DUF6535"/>
    <property type="match status" value="1"/>
</dbReference>
<gene>
    <name evidence="3" type="ORF">B0H16DRAFT_1523151</name>
</gene>
<keyword evidence="1" id="KW-0472">Membrane</keyword>
<keyword evidence="1" id="KW-1133">Transmembrane helix</keyword>
<dbReference type="EMBL" id="JARKIB010000024">
    <property type="protein sequence ID" value="KAJ7766125.1"/>
    <property type="molecule type" value="Genomic_DNA"/>
</dbReference>
<feature type="domain" description="DUF6535" evidence="2">
    <location>
        <begin position="1"/>
        <end position="155"/>
    </location>
</feature>
<dbReference type="InterPro" id="IPR045338">
    <property type="entry name" value="DUF6535"/>
</dbReference>